<keyword evidence="9" id="KW-1185">Reference proteome</keyword>
<evidence type="ECO:0000259" key="7">
    <source>
        <dbReference type="Pfam" id="PF00884"/>
    </source>
</evidence>
<proteinExistence type="inferred from homology"/>
<dbReference type="SUPFAM" id="SSF53649">
    <property type="entry name" value="Alkaline phosphatase-like"/>
    <property type="match status" value="1"/>
</dbReference>
<evidence type="ECO:0000256" key="5">
    <source>
        <dbReference type="ARBA" id="ARBA00022801"/>
    </source>
</evidence>
<dbReference type="PANTHER" id="PTHR42693">
    <property type="entry name" value="ARYLSULFATASE FAMILY MEMBER"/>
    <property type="match status" value="1"/>
</dbReference>
<comment type="cofactor">
    <cofactor evidence="1">
        <name>Ca(2+)</name>
        <dbReference type="ChEBI" id="CHEBI:29108"/>
    </cofactor>
</comment>
<dbReference type="Gene3D" id="3.40.720.10">
    <property type="entry name" value="Alkaline Phosphatase, subunit A"/>
    <property type="match status" value="1"/>
</dbReference>
<dbReference type="Pfam" id="PF00884">
    <property type="entry name" value="Sulfatase"/>
    <property type="match status" value="1"/>
</dbReference>
<gene>
    <name evidence="8" type="ORF">GCM10023184_19050</name>
</gene>
<accession>A0ABP8GRL3</accession>
<reference evidence="9" key="1">
    <citation type="journal article" date="2019" name="Int. J. Syst. Evol. Microbiol.">
        <title>The Global Catalogue of Microorganisms (GCM) 10K type strain sequencing project: providing services to taxonomists for standard genome sequencing and annotation.</title>
        <authorList>
            <consortium name="The Broad Institute Genomics Platform"/>
            <consortium name="The Broad Institute Genome Sequencing Center for Infectious Disease"/>
            <person name="Wu L."/>
            <person name="Ma J."/>
        </authorList>
    </citation>
    <scope>NUCLEOTIDE SEQUENCE [LARGE SCALE GENOMIC DNA]</scope>
    <source>
        <strain evidence="9">JCM 17919</strain>
    </source>
</reference>
<dbReference type="Proteomes" id="UP001501725">
    <property type="component" value="Unassembled WGS sequence"/>
</dbReference>
<sequence length="277" mass="30770">MHNPLQAPKPLIAKYAARQKALGIPANDRFAKDEDWMRHESGWRRRRVQDHPAYAAMIENMDWNIGRLIDKLRASGLDSNTLVIFTSDNGGLSTAEGSPTTNAPLRAGKGWLYEGGIRVPLIVYWKGRAEAGAVSELPVNSADLFTTIAKAINARNRKGTGIDGEDLFELLTRPGASKSRPLFWHYPHYSNQGGRPGAAIREGAFKLVYHYEEDAIELFNIDADIAEKKDLATTHRRIAGRLKRKLFQWLDAHRAARPAKNPGYVANPASAAKPLPK</sequence>
<evidence type="ECO:0000256" key="3">
    <source>
        <dbReference type="ARBA" id="ARBA00022723"/>
    </source>
</evidence>
<evidence type="ECO:0000313" key="8">
    <source>
        <dbReference type="EMBL" id="GAA4328907.1"/>
    </source>
</evidence>
<evidence type="ECO:0000256" key="6">
    <source>
        <dbReference type="ARBA" id="ARBA00022837"/>
    </source>
</evidence>
<dbReference type="InterPro" id="IPR017850">
    <property type="entry name" value="Alkaline_phosphatase_core_sf"/>
</dbReference>
<comment type="caution">
    <text evidence="8">The sequence shown here is derived from an EMBL/GenBank/DDBJ whole genome shotgun (WGS) entry which is preliminary data.</text>
</comment>
<dbReference type="InterPro" id="IPR000917">
    <property type="entry name" value="Sulfatase_N"/>
</dbReference>
<evidence type="ECO:0000256" key="2">
    <source>
        <dbReference type="ARBA" id="ARBA00008779"/>
    </source>
</evidence>
<keyword evidence="5" id="KW-0378">Hydrolase</keyword>
<comment type="similarity">
    <text evidence="2">Belongs to the sulfatase family.</text>
</comment>
<dbReference type="InterPro" id="IPR050738">
    <property type="entry name" value="Sulfatase"/>
</dbReference>
<keyword evidence="6" id="KW-0106">Calcium</keyword>
<keyword evidence="3" id="KW-0479">Metal-binding</keyword>
<dbReference type="EMBL" id="BAABGY010000007">
    <property type="protein sequence ID" value="GAA4328907.1"/>
    <property type="molecule type" value="Genomic_DNA"/>
</dbReference>
<feature type="domain" description="Sulfatase N-terminal" evidence="7">
    <location>
        <begin position="1"/>
        <end position="152"/>
    </location>
</feature>
<keyword evidence="4" id="KW-0732">Signal</keyword>
<evidence type="ECO:0000256" key="1">
    <source>
        <dbReference type="ARBA" id="ARBA00001913"/>
    </source>
</evidence>
<organism evidence="8 9">
    <name type="scientific">Flaviaesturariibacter amylovorans</name>
    <dbReference type="NCBI Taxonomy" id="1084520"/>
    <lineage>
        <taxon>Bacteria</taxon>
        <taxon>Pseudomonadati</taxon>
        <taxon>Bacteroidota</taxon>
        <taxon>Chitinophagia</taxon>
        <taxon>Chitinophagales</taxon>
        <taxon>Chitinophagaceae</taxon>
        <taxon>Flaviaestuariibacter</taxon>
    </lineage>
</organism>
<protein>
    <recommendedName>
        <fullName evidence="7">Sulfatase N-terminal domain-containing protein</fullName>
    </recommendedName>
</protein>
<name>A0ABP8GRL3_9BACT</name>
<dbReference type="PANTHER" id="PTHR42693:SF42">
    <property type="entry name" value="ARYLSULFATASE G"/>
    <property type="match status" value="1"/>
</dbReference>
<evidence type="ECO:0000313" key="9">
    <source>
        <dbReference type="Proteomes" id="UP001501725"/>
    </source>
</evidence>
<dbReference type="Gene3D" id="3.30.1120.10">
    <property type="match status" value="1"/>
</dbReference>
<evidence type="ECO:0000256" key="4">
    <source>
        <dbReference type="ARBA" id="ARBA00022729"/>
    </source>
</evidence>